<dbReference type="GO" id="GO:0005634">
    <property type="term" value="C:nucleus"/>
    <property type="evidence" value="ECO:0007669"/>
    <property type="project" value="UniProtKB-SubCell"/>
</dbReference>
<keyword evidence="5" id="KW-0539">Nucleus</keyword>
<dbReference type="InterPro" id="IPR007219">
    <property type="entry name" value="XnlR_reg_dom"/>
</dbReference>
<feature type="domain" description="Zn(2)-C6 fungal-type" evidence="7">
    <location>
        <begin position="30"/>
        <end position="60"/>
    </location>
</feature>
<keyword evidence="3" id="KW-0805">Transcription regulation</keyword>
<comment type="caution">
    <text evidence="8">The sequence shown here is derived from an EMBL/GenBank/DDBJ whole genome shotgun (WGS) entry which is preliminary data.</text>
</comment>
<dbReference type="PROSITE" id="PS50048">
    <property type="entry name" value="ZN2_CY6_FUNGAL_2"/>
    <property type="match status" value="1"/>
</dbReference>
<feature type="compositionally biased region" description="Basic and acidic residues" evidence="6">
    <location>
        <begin position="120"/>
        <end position="135"/>
    </location>
</feature>
<reference evidence="8" key="2">
    <citation type="submission" date="2023-06" db="EMBL/GenBank/DDBJ databases">
        <authorList>
            <consortium name="Lawrence Berkeley National Laboratory"/>
            <person name="Haridas S."/>
            <person name="Hensen N."/>
            <person name="Bonometti L."/>
            <person name="Westerberg I."/>
            <person name="Brannstrom I.O."/>
            <person name="Guillou S."/>
            <person name="Cros-Aarteil S."/>
            <person name="Calhoun S."/>
            <person name="Kuo A."/>
            <person name="Mondo S."/>
            <person name="Pangilinan J."/>
            <person name="Riley R."/>
            <person name="Labutti K."/>
            <person name="Andreopoulos B."/>
            <person name="Lipzen A."/>
            <person name="Chen C."/>
            <person name="Yanf M."/>
            <person name="Daum C."/>
            <person name="Ng V."/>
            <person name="Clum A."/>
            <person name="Steindorff A."/>
            <person name="Ohm R."/>
            <person name="Martin F."/>
            <person name="Silar P."/>
            <person name="Natvig D."/>
            <person name="Lalanne C."/>
            <person name="Gautier V."/>
            <person name="Ament-Velasquez S.L."/>
            <person name="Kruys A."/>
            <person name="Hutchinson M.I."/>
            <person name="Powell A.J."/>
            <person name="Barry K."/>
            <person name="Miller A.N."/>
            <person name="Grigoriev I.V."/>
            <person name="Debuchy R."/>
            <person name="Gladieux P."/>
            <person name="Thoren M.H."/>
            <person name="Johannesson H."/>
        </authorList>
    </citation>
    <scope>NUCLEOTIDE SEQUENCE</scope>
    <source>
        <strain evidence="8">CBS 168.71</strain>
    </source>
</reference>
<dbReference type="GeneID" id="87835325"/>
<feature type="region of interest" description="Disordered" evidence="6">
    <location>
        <begin position="1"/>
        <end position="25"/>
    </location>
</feature>
<evidence type="ECO:0000256" key="3">
    <source>
        <dbReference type="ARBA" id="ARBA00023015"/>
    </source>
</evidence>
<dbReference type="PROSITE" id="PS00463">
    <property type="entry name" value="ZN2_CY6_FUNGAL_1"/>
    <property type="match status" value="1"/>
</dbReference>
<keyword evidence="2" id="KW-0479">Metal-binding</keyword>
<evidence type="ECO:0000256" key="4">
    <source>
        <dbReference type="ARBA" id="ARBA00023163"/>
    </source>
</evidence>
<evidence type="ECO:0000256" key="6">
    <source>
        <dbReference type="SAM" id="MobiDB-lite"/>
    </source>
</evidence>
<evidence type="ECO:0000256" key="2">
    <source>
        <dbReference type="ARBA" id="ARBA00022723"/>
    </source>
</evidence>
<evidence type="ECO:0000313" key="8">
    <source>
        <dbReference type="EMBL" id="KAK3295513.1"/>
    </source>
</evidence>
<dbReference type="EMBL" id="JAUEPN010000004">
    <property type="protein sequence ID" value="KAK3295513.1"/>
    <property type="molecule type" value="Genomic_DNA"/>
</dbReference>
<feature type="compositionally biased region" description="Gly residues" evidence="6">
    <location>
        <begin position="857"/>
        <end position="892"/>
    </location>
</feature>
<keyword evidence="4" id="KW-0804">Transcription</keyword>
<dbReference type="Pfam" id="PF00172">
    <property type="entry name" value="Zn_clus"/>
    <property type="match status" value="1"/>
</dbReference>
<dbReference type="Proteomes" id="UP001278766">
    <property type="component" value="Unassembled WGS sequence"/>
</dbReference>
<gene>
    <name evidence="8" type="ORF">B0H64DRAFT_147795</name>
</gene>
<dbReference type="Pfam" id="PF04082">
    <property type="entry name" value="Fungal_trans"/>
    <property type="match status" value="1"/>
</dbReference>
<dbReference type="InterPro" id="IPR050815">
    <property type="entry name" value="TF_fung"/>
</dbReference>
<evidence type="ECO:0000313" key="9">
    <source>
        <dbReference type="Proteomes" id="UP001278766"/>
    </source>
</evidence>
<dbReference type="GO" id="GO:0003677">
    <property type="term" value="F:DNA binding"/>
    <property type="evidence" value="ECO:0007669"/>
    <property type="project" value="InterPro"/>
</dbReference>
<dbReference type="InterPro" id="IPR036864">
    <property type="entry name" value="Zn2-C6_fun-type_DNA-bd_sf"/>
</dbReference>
<dbReference type="SMART" id="SM00906">
    <property type="entry name" value="Fungal_trans"/>
    <property type="match status" value="1"/>
</dbReference>
<dbReference type="GO" id="GO:0008270">
    <property type="term" value="F:zinc ion binding"/>
    <property type="evidence" value="ECO:0007669"/>
    <property type="project" value="InterPro"/>
</dbReference>
<sequence>MSPSSPEDGPSEPPSGAATSSTAAAHEPLACVSCRSRKLKCDRHKPVCARCAKAGGECVYPESRRKPAFKRRNVRELEDRLAQVEGLLRTVGRQRVGPSAGSDGAWTEGSSPTAPGGDPSRPEKPPQGSPRDKATPQKPLSPTERPPSRDNSSSGELLGLGQFESLPPFEMIEELHAAFFATQQHFLPIIHPGNYLRAFHSPPHMRPPMALQYAMWTSASNGHPKYGCYHDALYRRARQYLEADELKGHGEHFITIPHAQAWALIATDEARCLLFTRASMSSARSVRLAGMMGLHRLDSPYTDAELPMAPMIAPPRDWAELEERRRLFWGGFCVDSYASISAGWPTLIDVEQITTHLPVSEDAFTSSTEERSFTLRDAFRGSNYSIFAGNVIICHVFTKLLKHAHRPLPDDLPQDPEFGPFWKRHRELDNMLSDGFLFLPERFRLPQNMHNPTAVQANLNLHAAVICLHIAARDKADQFKLAGIRQTSRTRLLTAAQEIIDILKASNDVTAGYRGPLMALSLYFAASVYIAQAKDNMQDFNQANLEYLVQCMNSTARQHIITHAYLQQLLLDIERNGIPMSVDHLRSPDYTDKACDHAVPLIAQMRHTKVQSPLPGRLPLNAPLGAILNPAVVRFNPCAAPNFTESYPTSHDIEEPASKRMRTSAGPGAGPRISMPTIWSADGNDPLMDPAPDLFEYTGGGWSYKTKYMTNPITTLPHRIHRMTAPHSQPLCPGFAMPDPAANPSPAFPHISPEVMVSAADFGFSIDDTSPTTTTTTTATATGDNTNTNPNPNPNTQTPIPHDGPDLGDLGIFDLDQPWSVTESLYALLDMTAGEGDDGGSSSGGMDAWAAALNSAGAGGGGSSGSAGGGGGGGGGGGAWDAGGGGRRSGSG</sequence>
<reference evidence="8" key="1">
    <citation type="journal article" date="2023" name="Mol. Phylogenet. Evol.">
        <title>Genome-scale phylogeny and comparative genomics of the fungal order Sordariales.</title>
        <authorList>
            <person name="Hensen N."/>
            <person name="Bonometti L."/>
            <person name="Westerberg I."/>
            <person name="Brannstrom I.O."/>
            <person name="Guillou S."/>
            <person name="Cros-Aarteil S."/>
            <person name="Calhoun S."/>
            <person name="Haridas S."/>
            <person name="Kuo A."/>
            <person name="Mondo S."/>
            <person name="Pangilinan J."/>
            <person name="Riley R."/>
            <person name="LaButti K."/>
            <person name="Andreopoulos B."/>
            <person name="Lipzen A."/>
            <person name="Chen C."/>
            <person name="Yan M."/>
            <person name="Daum C."/>
            <person name="Ng V."/>
            <person name="Clum A."/>
            <person name="Steindorff A."/>
            <person name="Ohm R.A."/>
            <person name="Martin F."/>
            <person name="Silar P."/>
            <person name="Natvig D.O."/>
            <person name="Lalanne C."/>
            <person name="Gautier V."/>
            <person name="Ament-Velasquez S.L."/>
            <person name="Kruys A."/>
            <person name="Hutchinson M.I."/>
            <person name="Powell A.J."/>
            <person name="Barry K."/>
            <person name="Miller A.N."/>
            <person name="Grigoriev I.V."/>
            <person name="Debuchy R."/>
            <person name="Gladieux P."/>
            <person name="Hiltunen Thoren M."/>
            <person name="Johannesson H."/>
        </authorList>
    </citation>
    <scope>NUCLEOTIDE SEQUENCE</scope>
    <source>
        <strain evidence="8">CBS 168.71</strain>
    </source>
</reference>
<evidence type="ECO:0000256" key="1">
    <source>
        <dbReference type="ARBA" id="ARBA00004123"/>
    </source>
</evidence>
<organism evidence="8 9">
    <name type="scientific">Chaetomium fimeti</name>
    <dbReference type="NCBI Taxonomy" id="1854472"/>
    <lineage>
        <taxon>Eukaryota</taxon>
        <taxon>Fungi</taxon>
        <taxon>Dikarya</taxon>
        <taxon>Ascomycota</taxon>
        <taxon>Pezizomycotina</taxon>
        <taxon>Sordariomycetes</taxon>
        <taxon>Sordariomycetidae</taxon>
        <taxon>Sordariales</taxon>
        <taxon>Chaetomiaceae</taxon>
        <taxon>Chaetomium</taxon>
    </lineage>
</organism>
<name>A0AAE0HFB2_9PEZI</name>
<feature type="region of interest" description="Disordered" evidence="6">
    <location>
        <begin position="854"/>
        <end position="892"/>
    </location>
</feature>
<feature type="region of interest" description="Disordered" evidence="6">
    <location>
        <begin position="766"/>
        <end position="811"/>
    </location>
</feature>
<keyword evidence="9" id="KW-1185">Reference proteome</keyword>
<evidence type="ECO:0000259" key="7">
    <source>
        <dbReference type="PROSITE" id="PS50048"/>
    </source>
</evidence>
<dbReference type="PANTHER" id="PTHR47338:SF10">
    <property type="entry name" value="TRANSCRIPTION FACTOR DOMAIN-CONTAINING PROTEIN-RELATED"/>
    <property type="match status" value="1"/>
</dbReference>
<evidence type="ECO:0000256" key="5">
    <source>
        <dbReference type="ARBA" id="ARBA00023242"/>
    </source>
</evidence>
<dbReference type="InterPro" id="IPR001138">
    <property type="entry name" value="Zn2Cys6_DnaBD"/>
</dbReference>
<dbReference type="AlphaFoldDB" id="A0AAE0HFB2"/>
<dbReference type="SMART" id="SM00066">
    <property type="entry name" value="GAL4"/>
    <property type="match status" value="1"/>
</dbReference>
<dbReference type="SUPFAM" id="SSF57701">
    <property type="entry name" value="Zn2/Cys6 DNA-binding domain"/>
    <property type="match status" value="1"/>
</dbReference>
<feature type="region of interest" description="Disordered" evidence="6">
    <location>
        <begin position="92"/>
        <end position="160"/>
    </location>
</feature>
<dbReference type="RefSeq" id="XP_062659027.1">
    <property type="nucleotide sequence ID" value="XM_062798377.1"/>
</dbReference>
<dbReference type="GO" id="GO:0000981">
    <property type="term" value="F:DNA-binding transcription factor activity, RNA polymerase II-specific"/>
    <property type="evidence" value="ECO:0007669"/>
    <property type="project" value="InterPro"/>
</dbReference>
<dbReference type="CDD" id="cd00067">
    <property type="entry name" value="GAL4"/>
    <property type="match status" value="1"/>
</dbReference>
<feature type="region of interest" description="Disordered" evidence="6">
    <location>
        <begin position="646"/>
        <end position="675"/>
    </location>
</feature>
<proteinExistence type="predicted"/>
<dbReference type="CDD" id="cd12148">
    <property type="entry name" value="fungal_TF_MHR"/>
    <property type="match status" value="1"/>
</dbReference>
<dbReference type="GO" id="GO:0006351">
    <property type="term" value="P:DNA-templated transcription"/>
    <property type="evidence" value="ECO:0007669"/>
    <property type="project" value="InterPro"/>
</dbReference>
<protein>
    <recommendedName>
        <fullName evidence="7">Zn(2)-C6 fungal-type domain-containing protein</fullName>
    </recommendedName>
</protein>
<comment type="subcellular location">
    <subcellularLocation>
        <location evidence="1">Nucleus</location>
    </subcellularLocation>
</comment>
<dbReference type="PANTHER" id="PTHR47338">
    <property type="entry name" value="ZN(II)2CYS6 TRANSCRIPTION FACTOR (EUROFUNG)-RELATED"/>
    <property type="match status" value="1"/>
</dbReference>
<accession>A0AAE0HFB2</accession>
<dbReference type="Gene3D" id="4.10.240.10">
    <property type="entry name" value="Zn(2)-C6 fungal-type DNA-binding domain"/>
    <property type="match status" value="1"/>
</dbReference>
<feature type="compositionally biased region" description="Low complexity" evidence="6">
    <location>
        <begin position="769"/>
        <end position="801"/>
    </location>
</feature>